<keyword evidence="5" id="KW-1015">Disulfide bond</keyword>
<dbReference type="PANTHER" id="PTHR47966:SF51">
    <property type="entry name" value="BETA-SITE APP-CLEAVING ENZYME, ISOFORM A-RELATED"/>
    <property type="match status" value="1"/>
</dbReference>
<comment type="similarity">
    <text evidence="1 6">Belongs to the peptidase A1 family.</text>
</comment>
<dbReference type="PROSITE" id="PS51767">
    <property type="entry name" value="PEPTIDASE_A1"/>
    <property type="match status" value="1"/>
</dbReference>
<organism evidence="8 9">
    <name type="scientific">Plakobranchus ocellatus</name>
    <dbReference type="NCBI Taxonomy" id="259542"/>
    <lineage>
        <taxon>Eukaryota</taxon>
        <taxon>Metazoa</taxon>
        <taxon>Spiralia</taxon>
        <taxon>Lophotrochozoa</taxon>
        <taxon>Mollusca</taxon>
        <taxon>Gastropoda</taxon>
        <taxon>Heterobranchia</taxon>
        <taxon>Euthyneura</taxon>
        <taxon>Panpulmonata</taxon>
        <taxon>Sacoglossa</taxon>
        <taxon>Placobranchoidea</taxon>
        <taxon>Plakobranchidae</taxon>
        <taxon>Plakobranchus</taxon>
    </lineage>
</organism>
<keyword evidence="3 6" id="KW-0064">Aspartyl protease</keyword>
<dbReference type="Gene3D" id="2.60.40.1960">
    <property type="match status" value="1"/>
</dbReference>
<evidence type="ECO:0000259" key="7">
    <source>
        <dbReference type="PROSITE" id="PS51767"/>
    </source>
</evidence>
<dbReference type="EMBL" id="BLXT01007857">
    <property type="protein sequence ID" value="GFO43109.1"/>
    <property type="molecule type" value="Genomic_DNA"/>
</dbReference>
<keyword evidence="9" id="KW-1185">Reference proteome</keyword>
<protein>
    <submittedName>
        <fullName evidence="8">Cathepsin d</fullName>
    </submittedName>
</protein>
<dbReference type="AlphaFoldDB" id="A0AAV4DGF4"/>
<dbReference type="PROSITE" id="PS00141">
    <property type="entry name" value="ASP_PROTEASE"/>
    <property type="match status" value="1"/>
</dbReference>
<keyword evidence="4 6" id="KW-0378">Hydrolase</keyword>
<evidence type="ECO:0000313" key="9">
    <source>
        <dbReference type="Proteomes" id="UP000735302"/>
    </source>
</evidence>
<feature type="disulfide bond" evidence="5">
    <location>
        <begin position="174"/>
        <end position="178"/>
    </location>
</feature>
<evidence type="ECO:0000313" key="8">
    <source>
        <dbReference type="EMBL" id="GFO43109.1"/>
    </source>
</evidence>
<evidence type="ECO:0000256" key="1">
    <source>
        <dbReference type="ARBA" id="ARBA00007447"/>
    </source>
</evidence>
<evidence type="ECO:0000256" key="2">
    <source>
        <dbReference type="ARBA" id="ARBA00022670"/>
    </source>
</evidence>
<evidence type="ECO:0000256" key="4">
    <source>
        <dbReference type="ARBA" id="ARBA00022801"/>
    </source>
</evidence>
<accession>A0AAV4DGF4</accession>
<dbReference type="InterPro" id="IPR033121">
    <property type="entry name" value="PEPTIDASE_A1"/>
</dbReference>
<dbReference type="Gene3D" id="2.40.70.10">
    <property type="entry name" value="Acid Proteases"/>
    <property type="match status" value="2"/>
</dbReference>
<proteinExistence type="inferred from homology"/>
<evidence type="ECO:0000256" key="3">
    <source>
        <dbReference type="ARBA" id="ARBA00022750"/>
    </source>
</evidence>
<dbReference type="PANTHER" id="PTHR47966">
    <property type="entry name" value="BETA-SITE APP-CLEAVING ENZYME, ISOFORM A-RELATED"/>
    <property type="match status" value="1"/>
</dbReference>
<dbReference type="GO" id="GO:0006508">
    <property type="term" value="P:proteolysis"/>
    <property type="evidence" value="ECO:0007669"/>
    <property type="project" value="UniProtKB-KW"/>
</dbReference>
<dbReference type="Pfam" id="PF00026">
    <property type="entry name" value="Asp"/>
    <property type="match status" value="1"/>
</dbReference>
<dbReference type="InterPro" id="IPR021109">
    <property type="entry name" value="Peptidase_aspartic_dom_sf"/>
</dbReference>
<feature type="domain" description="Peptidase A1" evidence="7">
    <location>
        <begin position="1"/>
        <end position="294"/>
    </location>
</feature>
<dbReference type="PRINTS" id="PR00792">
    <property type="entry name" value="PEPSIN"/>
</dbReference>
<sequence length="298" mass="33353">MNNCLRLILLSIFPEFHRKYISAASNTYKHVGELFNITYRKGKVLGFQSKDTVTVAGLPVKNQIFGEAVLESEVFLKIVADGILGMGFSSISQMEQPTIFDNMLSQGVVHSPVFSFYLSSLKKTPDGVGSVLTLGGTNPDLYTGNLTFADLTLAQFWQFKMDGVKIPDKGESFCKEGCSAIVDSGTALISGPEEETDRLNRKLGGWLHSYIQGMWDFNCNRISKMPDVEFIVNGTPLTLTSEEYIIKLDNLCVSIFYGMKRFPRGTDPYWILGTSFMRTYYTVFDKGNRRIGFAKAKH</sequence>
<keyword evidence="2 6" id="KW-0645">Protease</keyword>
<gene>
    <name evidence="8" type="ORF">PoB_006961400</name>
</gene>
<reference evidence="8 9" key="1">
    <citation type="journal article" date="2021" name="Elife">
        <title>Chloroplast acquisition without the gene transfer in kleptoplastic sea slugs, Plakobranchus ocellatus.</title>
        <authorList>
            <person name="Maeda T."/>
            <person name="Takahashi S."/>
            <person name="Yoshida T."/>
            <person name="Shimamura S."/>
            <person name="Takaki Y."/>
            <person name="Nagai Y."/>
            <person name="Toyoda A."/>
            <person name="Suzuki Y."/>
            <person name="Arimoto A."/>
            <person name="Ishii H."/>
            <person name="Satoh N."/>
            <person name="Nishiyama T."/>
            <person name="Hasebe M."/>
            <person name="Maruyama T."/>
            <person name="Minagawa J."/>
            <person name="Obokata J."/>
            <person name="Shigenobu S."/>
        </authorList>
    </citation>
    <scope>NUCLEOTIDE SEQUENCE [LARGE SCALE GENOMIC DNA]</scope>
</reference>
<dbReference type="InterPro" id="IPR001969">
    <property type="entry name" value="Aspartic_peptidase_AS"/>
</dbReference>
<dbReference type="GO" id="GO:0004190">
    <property type="term" value="F:aspartic-type endopeptidase activity"/>
    <property type="evidence" value="ECO:0007669"/>
    <property type="project" value="UniProtKB-KW"/>
</dbReference>
<evidence type="ECO:0000256" key="5">
    <source>
        <dbReference type="PIRSR" id="PIRSR601461-2"/>
    </source>
</evidence>
<comment type="caution">
    <text evidence="8">The sequence shown here is derived from an EMBL/GenBank/DDBJ whole genome shotgun (WGS) entry which is preliminary data.</text>
</comment>
<dbReference type="SUPFAM" id="SSF50630">
    <property type="entry name" value="Acid proteases"/>
    <property type="match status" value="1"/>
</dbReference>
<dbReference type="Proteomes" id="UP000735302">
    <property type="component" value="Unassembled WGS sequence"/>
</dbReference>
<evidence type="ECO:0000256" key="6">
    <source>
        <dbReference type="RuleBase" id="RU000454"/>
    </source>
</evidence>
<dbReference type="FunFam" id="2.40.70.10:FF:000115">
    <property type="entry name" value="Lysosomal aspartic protease"/>
    <property type="match status" value="1"/>
</dbReference>
<dbReference type="InterPro" id="IPR001461">
    <property type="entry name" value="Aspartic_peptidase_A1"/>
</dbReference>
<name>A0AAV4DGF4_9GAST</name>